<dbReference type="AlphaFoldDB" id="A0A5A5T9J9"/>
<dbReference type="GO" id="GO:0046872">
    <property type="term" value="F:metal ion binding"/>
    <property type="evidence" value="ECO:0007669"/>
    <property type="project" value="UniProtKB-KW"/>
</dbReference>
<dbReference type="InterPro" id="IPR000092">
    <property type="entry name" value="Polyprenyl_synt"/>
</dbReference>
<evidence type="ECO:0000256" key="3">
    <source>
        <dbReference type="RuleBase" id="RU004466"/>
    </source>
</evidence>
<organism evidence="4 5">
    <name type="scientific">Dictyobacter arantiisoli</name>
    <dbReference type="NCBI Taxonomy" id="2014874"/>
    <lineage>
        <taxon>Bacteria</taxon>
        <taxon>Bacillati</taxon>
        <taxon>Chloroflexota</taxon>
        <taxon>Ktedonobacteria</taxon>
        <taxon>Ktedonobacterales</taxon>
        <taxon>Dictyobacteraceae</taxon>
        <taxon>Dictyobacter</taxon>
    </lineage>
</organism>
<comment type="similarity">
    <text evidence="3">Belongs to the FPP/GGPP synthase family.</text>
</comment>
<dbReference type="PROSITE" id="PS00723">
    <property type="entry name" value="POLYPRENYL_SYNTHASE_1"/>
    <property type="match status" value="1"/>
</dbReference>
<dbReference type="SFLD" id="SFLDS00005">
    <property type="entry name" value="Isoprenoid_Synthase_Type_I"/>
    <property type="match status" value="1"/>
</dbReference>
<comment type="caution">
    <text evidence="4">The sequence shown here is derived from an EMBL/GenBank/DDBJ whole genome shotgun (WGS) entry which is preliminary data.</text>
</comment>
<proteinExistence type="inferred from homology"/>
<dbReference type="InterPro" id="IPR008949">
    <property type="entry name" value="Isoprenoid_synthase_dom_sf"/>
</dbReference>
<dbReference type="GO" id="GO:0008299">
    <property type="term" value="P:isoprenoid biosynthetic process"/>
    <property type="evidence" value="ECO:0007669"/>
    <property type="project" value="InterPro"/>
</dbReference>
<keyword evidence="1" id="KW-0479">Metal-binding</keyword>
<reference evidence="4 5" key="1">
    <citation type="submission" date="2019-01" db="EMBL/GenBank/DDBJ databases">
        <title>Draft genome sequence of Dictyobacter sp. Uno17.</title>
        <authorList>
            <person name="Wang C.M."/>
            <person name="Zheng Y."/>
            <person name="Sakai Y."/>
            <person name="Abe K."/>
            <person name="Yokota A."/>
            <person name="Yabe S."/>
        </authorList>
    </citation>
    <scope>NUCLEOTIDE SEQUENCE [LARGE SCALE GENOMIC DNA]</scope>
    <source>
        <strain evidence="4 5">Uno17</strain>
    </source>
</reference>
<dbReference type="Proteomes" id="UP000322530">
    <property type="component" value="Unassembled WGS sequence"/>
</dbReference>
<protein>
    <submittedName>
        <fullName evidence="4">Polyprenyl synthetase</fullName>
    </submittedName>
</protein>
<dbReference type="PANTHER" id="PTHR12001">
    <property type="entry name" value="GERANYLGERANYL PYROPHOSPHATE SYNTHASE"/>
    <property type="match status" value="1"/>
</dbReference>
<dbReference type="OrthoDB" id="9805316at2"/>
<sequence>MVLSTTLQSALLRHQRSIDAALRSTLQKVAGATGIAALDAYYGQMQYHLGWVDANLILTRSNPGKLLRPTLLLLAYEAAGAWELAKDATSPESYLQRALSAAVAIELTHNFTLIHDDIEDGDTERRHRPTLWNIWGVPQAINTGDGMFGLARFALWGVLENGVEGDIAAHLGSVLDRTVLEIAEGQYLDISFEQRQDISVSMYLDMIGRKTAALMRCAAEMGAMLGTRDQSTIQRLASFGQAIGIAFQVRDDVLGVWATSEELGKTQAGDIYRRKKSLPILHALEHANSQDLQILQTIYSQETPMDSEQATQVLAILARTQTQAYCRTFLQQQCQTAYEALDAVSDPTTNTSLSSRAIGDMKVMIQFVETAAY</sequence>
<keyword evidence="2" id="KW-0460">Magnesium</keyword>
<evidence type="ECO:0000256" key="1">
    <source>
        <dbReference type="ARBA" id="ARBA00022723"/>
    </source>
</evidence>
<dbReference type="SFLD" id="SFLDG01017">
    <property type="entry name" value="Polyprenyl_Transferase_Like"/>
    <property type="match status" value="1"/>
</dbReference>
<keyword evidence="5" id="KW-1185">Reference proteome</keyword>
<dbReference type="InterPro" id="IPR033749">
    <property type="entry name" value="Polyprenyl_synt_CS"/>
</dbReference>
<keyword evidence="3" id="KW-0808">Transferase</keyword>
<dbReference type="PROSITE" id="PS00444">
    <property type="entry name" value="POLYPRENYL_SYNTHASE_2"/>
    <property type="match status" value="1"/>
</dbReference>
<evidence type="ECO:0000256" key="2">
    <source>
        <dbReference type="ARBA" id="ARBA00022842"/>
    </source>
</evidence>
<evidence type="ECO:0000313" key="4">
    <source>
        <dbReference type="EMBL" id="GCF07836.1"/>
    </source>
</evidence>
<dbReference type="Pfam" id="PF00348">
    <property type="entry name" value="polyprenyl_synt"/>
    <property type="match status" value="1"/>
</dbReference>
<dbReference type="GO" id="GO:0004659">
    <property type="term" value="F:prenyltransferase activity"/>
    <property type="evidence" value="ECO:0007669"/>
    <property type="project" value="InterPro"/>
</dbReference>
<dbReference type="Gene3D" id="1.10.600.10">
    <property type="entry name" value="Farnesyl Diphosphate Synthase"/>
    <property type="match status" value="1"/>
</dbReference>
<gene>
    <name evidence="4" type="ORF">KDI_14000</name>
</gene>
<name>A0A5A5T9J9_9CHLR</name>
<dbReference type="RefSeq" id="WP_149400845.1">
    <property type="nucleotide sequence ID" value="NZ_BIXY01000015.1"/>
</dbReference>
<dbReference type="CDD" id="cd00685">
    <property type="entry name" value="Trans_IPPS_HT"/>
    <property type="match status" value="1"/>
</dbReference>
<evidence type="ECO:0000313" key="5">
    <source>
        <dbReference type="Proteomes" id="UP000322530"/>
    </source>
</evidence>
<accession>A0A5A5T9J9</accession>
<dbReference type="SUPFAM" id="SSF48576">
    <property type="entry name" value="Terpenoid synthases"/>
    <property type="match status" value="1"/>
</dbReference>
<dbReference type="EMBL" id="BIXY01000015">
    <property type="protein sequence ID" value="GCF07836.1"/>
    <property type="molecule type" value="Genomic_DNA"/>
</dbReference>
<dbReference type="PANTHER" id="PTHR12001:SF86">
    <property type="entry name" value="GERANYLGERANYL DIPHOSPHATE SYNTHASE"/>
    <property type="match status" value="1"/>
</dbReference>